<name>A0ABM8FYN3_9CELL</name>
<keyword evidence="4" id="KW-1185">Reference proteome</keyword>
<evidence type="ECO:0000256" key="2">
    <source>
        <dbReference type="SAM" id="Phobius"/>
    </source>
</evidence>
<dbReference type="RefSeq" id="WP_286219563.1">
    <property type="nucleotide sequence ID" value="NZ_AP027729.1"/>
</dbReference>
<gene>
    <name evidence="3" type="ORF">GCM10025865_01790</name>
</gene>
<proteinExistence type="predicted"/>
<keyword evidence="2" id="KW-0812">Transmembrane</keyword>
<dbReference type="EMBL" id="AP027729">
    <property type="protein sequence ID" value="BDZ40880.1"/>
    <property type="molecule type" value="Genomic_DNA"/>
</dbReference>
<keyword evidence="2" id="KW-0472">Membrane</keyword>
<keyword evidence="2" id="KW-1133">Transmembrane helix</keyword>
<evidence type="ECO:0000313" key="3">
    <source>
        <dbReference type="EMBL" id="BDZ40880.1"/>
    </source>
</evidence>
<protein>
    <submittedName>
        <fullName evidence="3">Uncharacterized protein</fullName>
    </submittedName>
</protein>
<dbReference type="Proteomes" id="UP001321475">
    <property type="component" value="Chromosome"/>
</dbReference>
<reference evidence="4" key="1">
    <citation type="journal article" date="2019" name="Int. J. Syst. Evol. Microbiol.">
        <title>The Global Catalogue of Microorganisms (GCM) 10K type strain sequencing project: providing services to taxonomists for standard genome sequencing and annotation.</title>
        <authorList>
            <consortium name="The Broad Institute Genomics Platform"/>
            <consortium name="The Broad Institute Genome Sequencing Center for Infectious Disease"/>
            <person name="Wu L."/>
            <person name="Ma J."/>
        </authorList>
    </citation>
    <scope>NUCLEOTIDE SEQUENCE [LARGE SCALE GENOMIC DNA]</scope>
    <source>
        <strain evidence="4">NBRC 108565</strain>
    </source>
</reference>
<accession>A0ABM8FYN3</accession>
<feature type="transmembrane region" description="Helical" evidence="2">
    <location>
        <begin position="66"/>
        <end position="87"/>
    </location>
</feature>
<sequence>MPTTHRTTNRDGGAPSRTIAGLGPSGRATGRPNARASRARSAGEHRNVLDRVRLRLAGIDGERGDVPGWVLVTLMTAGLVVALWAVAGPMLTDAFTQAIQGVSGP</sequence>
<feature type="region of interest" description="Disordered" evidence="1">
    <location>
        <begin position="1"/>
        <end position="44"/>
    </location>
</feature>
<evidence type="ECO:0000256" key="1">
    <source>
        <dbReference type="SAM" id="MobiDB-lite"/>
    </source>
</evidence>
<organism evidence="3 4">
    <name type="scientific">Paraoerskovia sediminicola</name>
    <dbReference type="NCBI Taxonomy" id="1138587"/>
    <lineage>
        <taxon>Bacteria</taxon>
        <taxon>Bacillati</taxon>
        <taxon>Actinomycetota</taxon>
        <taxon>Actinomycetes</taxon>
        <taxon>Micrococcales</taxon>
        <taxon>Cellulomonadaceae</taxon>
        <taxon>Paraoerskovia</taxon>
    </lineage>
</organism>
<evidence type="ECO:0000313" key="4">
    <source>
        <dbReference type="Proteomes" id="UP001321475"/>
    </source>
</evidence>